<dbReference type="Gene3D" id="3.40.50.300">
    <property type="entry name" value="P-loop containing nucleotide triphosphate hydrolases"/>
    <property type="match status" value="2"/>
</dbReference>
<dbReference type="InterPro" id="IPR050221">
    <property type="entry name" value="26S_Proteasome_ATPase"/>
</dbReference>
<name>A0A932MND3_UNCTE</name>
<organism evidence="5 6">
    <name type="scientific">Tectimicrobiota bacterium</name>
    <dbReference type="NCBI Taxonomy" id="2528274"/>
    <lineage>
        <taxon>Bacteria</taxon>
        <taxon>Pseudomonadati</taxon>
        <taxon>Nitrospinota/Tectimicrobiota group</taxon>
        <taxon>Candidatus Tectimicrobiota</taxon>
    </lineage>
</organism>
<accession>A0A932MND3</accession>
<dbReference type="SMART" id="SM00382">
    <property type="entry name" value="AAA"/>
    <property type="match status" value="2"/>
</dbReference>
<dbReference type="AlphaFoldDB" id="A0A932MND3"/>
<dbReference type="EMBL" id="JACPUR010000001">
    <property type="protein sequence ID" value="MBI3126071.1"/>
    <property type="molecule type" value="Genomic_DNA"/>
</dbReference>
<sequence>MDDLYECRTALGYVRNLLRTLPDLSSPMSEILDETLSHIQEACPSHRRRSLAPLPGRKEAGSLEELVRLLDGWLGNLRASLPSPLQQNLEVLADALGLDGLEAEILGLGVRAEASPAVLALCSGLKYRCGTEAPRMLALLLDARPGDVGRRLEPEAALVRTGLLRLGAFYKPSGYGIDLDVLPRVSHALLSPSGGYADLLRRLLGEVARTHLAWEDFGHLAEERDLAARLLHGALESRARGVHVLLHGPTGTGKTELCKVIAHHLKIDLYSIGEKSEAEEEYNRSGRIGAFQLAQRLLQSPRAALLFDEMEDLFEGGLELASPLLGPSRLRRSHAGSKVFIHRLLEEAPVPTLWTTNSLAALDPAVVRRMSLVIELKAPSRGVRERIWRRHLAERGLDLPPGEVSALAREADVPPGVVAKAVEAAGLTGDPRSLRLTALSLARALRGKSLPPRRAPQEAPFDPGLLNADPDLRGIPAGWKGGSFSLCLYGPPGTGKSACARHLAERLGLEVLEKRASDLLSMWVGEAEKNIARAFEEAREEGAFLLLDEADSLLGDRRLALRSWEVTQVNEMLARMEAHALPFACTTNLVERLDPASLRRFTLKVRFGYLDPDQARRAFSLYLGCEAPRELAALARLTPGDFAAVRRRAEVLGGLGDPAELLRMLAHECALKAGPARAIGFA</sequence>
<evidence type="ECO:0000313" key="5">
    <source>
        <dbReference type="EMBL" id="MBI3126071.1"/>
    </source>
</evidence>
<dbReference type="GO" id="GO:0005524">
    <property type="term" value="F:ATP binding"/>
    <property type="evidence" value="ECO:0007669"/>
    <property type="project" value="UniProtKB-KW"/>
</dbReference>
<proteinExistence type="inferred from homology"/>
<feature type="domain" description="AAA+ ATPase" evidence="4">
    <location>
        <begin position="482"/>
        <end position="613"/>
    </location>
</feature>
<evidence type="ECO:0000256" key="2">
    <source>
        <dbReference type="ARBA" id="ARBA00022741"/>
    </source>
</evidence>
<dbReference type="CDD" id="cd19481">
    <property type="entry name" value="RecA-like_protease"/>
    <property type="match status" value="1"/>
</dbReference>
<reference evidence="5" key="1">
    <citation type="submission" date="2020-07" db="EMBL/GenBank/DDBJ databases">
        <title>Huge and variable diversity of episymbiotic CPR bacteria and DPANN archaea in groundwater ecosystems.</title>
        <authorList>
            <person name="He C.Y."/>
            <person name="Keren R."/>
            <person name="Whittaker M."/>
            <person name="Farag I.F."/>
            <person name="Doudna J."/>
            <person name="Cate J.H.D."/>
            <person name="Banfield J.F."/>
        </authorList>
    </citation>
    <scope>NUCLEOTIDE SEQUENCE</scope>
    <source>
        <strain evidence="5">NC_groundwater_763_Ag_S-0.2um_68_21</strain>
    </source>
</reference>
<dbReference type="InterPro" id="IPR003959">
    <property type="entry name" value="ATPase_AAA_core"/>
</dbReference>
<feature type="domain" description="AAA+ ATPase" evidence="4">
    <location>
        <begin position="240"/>
        <end position="380"/>
    </location>
</feature>
<keyword evidence="3 5" id="KW-0067">ATP-binding</keyword>
<keyword evidence="2" id="KW-0547">Nucleotide-binding</keyword>
<dbReference type="GO" id="GO:0016887">
    <property type="term" value="F:ATP hydrolysis activity"/>
    <property type="evidence" value="ECO:0007669"/>
    <property type="project" value="InterPro"/>
</dbReference>
<dbReference type="InterPro" id="IPR003593">
    <property type="entry name" value="AAA+_ATPase"/>
</dbReference>
<dbReference type="PANTHER" id="PTHR23073">
    <property type="entry name" value="26S PROTEASOME REGULATORY SUBUNIT"/>
    <property type="match status" value="1"/>
</dbReference>
<evidence type="ECO:0000256" key="3">
    <source>
        <dbReference type="ARBA" id="ARBA00022840"/>
    </source>
</evidence>
<dbReference type="Proteomes" id="UP000782312">
    <property type="component" value="Unassembled WGS sequence"/>
</dbReference>
<evidence type="ECO:0000256" key="1">
    <source>
        <dbReference type="ARBA" id="ARBA00006914"/>
    </source>
</evidence>
<dbReference type="InterPro" id="IPR027417">
    <property type="entry name" value="P-loop_NTPase"/>
</dbReference>
<evidence type="ECO:0000313" key="6">
    <source>
        <dbReference type="Proteomes" id="UP000782312"/>
    </source>
</evidence>
<dbReference type="SUPFAM" id="SSF52540">
    <property type="entry name" value="P-loop containing nucleoside triphosphate hydrolases"/>
    <property type="match status" value="2"/>
</dbReference>
<protein>
    <submittedName>
        <fullName evidence="5">ATP-binding protein</fullName>
    </submittedName>
</protein>
<comment type="caution">
    <text evidence="5">The sequence shown here is derived from an EMBL/GenBank/DDBJ whole genome shotgun (WGS) entry which is preliminary data.</text>
</comment>
<gene>
    <name evidence="5" type="ORF">HYZ11_00515</name>
</gene>
<comment type="similarity">
    <text evidence="1">Belongs to the AAA ATPase family.</text>
</comment>
<dbReference type="Pfam" id="PF00004">
    <property type="entry name" value="AAA"/>
    <property type="match status" value="2"/>
</dbReference>
<evidence type="ECO:0000259" key="4">
    <source>
        <dbReference type="SMART" id="SM00382"/>
    </source>
</evidence>